<reference evidence="1" key="3">
    <citation type="submission" date="2025-09" db="UniProtKB">
        <authorList>
            <consortium name="Ensembl"/>
        </authorList>
    </citation>
    <scope>IDENTIFICATION</scope>
</reference>
<keyword evidence="2" id="KW-1185">Reference proteome</keyword>
<reference evidence="1" key="2">
    <citation type="submission" date="2025-08" db="UniProtKB">
        <authorList>
            <consortium name="Ensembl"/>
        </authorList>
    </citation>
    <scope>IDENTIFICATION</scope>
</reference>
<proteinExistence type="predicted"/>
<protein>
    <submittedName>
        <fullName evidence="1">Uncharacterized protein</fullName>
    </submittedName>
</protein>
<sequence length="100" mass="11434">MQFFLDSACLVAFTLLHWEVFTPFVFILFQLQCFGAAFQPHDFMVPGRSPLPRCYAARCFSRSEQTGNINSLQRSNVLCIFLVQEIQDSFEGVLCGLFLI</sequence>
<evidence type="ECO:0000313" key="2">
    <source>
        <dbReference type="Proteomes" id="UP000694382"/>
    </source>
</evidence>
<dbReference type="AlphaFoldDB" id="A0A8C3M656"/>
<organism evidence="1 2">
    <name type="scientific">Geospiza parvula</name>
    <name type="common">Small tree-finch</name>
    <name type="synonym">Camarhynchus parvulus</name>
    <dbReference type="NCBI Taxonomy" id="87175"/>
    <lineage>
        <taxon>Eukaryota</taxon>
        <taxon>Metazoa</taxon>
        <taxon>Chordata</taxon>
        <taxon>Craniata</taxon>
        <taxon>Vertebrata</taxon>
        <taxon>Euteleostomi</taxon>
        <taxon>Archelosauria</taxon>
        <taxon>Archosauria</taxon>
        <taxon>Dinosauria</taxon>
        <taxon>Saurischia</taxon>
        <taxon>Theropoda</taxon>
        <taxon>Coelurosauria</taxon>
        <taxon>Aves</taxon>
        <taxon>Neognathae</taxon>
        <taxon>Neoaves</taxon>
        <taxon>Telluraves</taxon>
        <taxon>Australaves</taxon>
        <taxon>Passeriformes</taxon>
        <taxon>Thraupidae</taxon>
        <taxon>Camarhynchus</taxon>
    </lineage>
</organism>
<dbReference type="Proteomes" id="UP000694382">
    <property type="component" value="Chromosome 1"/>
</dbReference>
<dbReference type="Ensembl" id="ENSCPVT00000001630.2">
    <property type="protein sequence ID" value="ENSCPVP00000001561.1"/>
    <property type="gene ID" value="ENSCPVG00000001162.2"/>
</dbReference>
<reference evidence="1" key="1">
    <citation type="submission" date="2020-02" db="EMBL/GenBank/DDBJ databases">
        <authorList>
            <person name="Enbody D E."/>
            <person name="Pettersson E M."/>
        </authorList>
    </citation>
    <scope>NUCLEOTIDE SEQUENCE [LARGE SCALE GENOMIC DNA]</scope>
</reference>
<name>A0A8C3M656_GEOPR</name>
<accession>A0A8C3M656</accession>
<evidence type="ECO:0000313" key="1">
    <source>
        <dbReference type="Ensembl" id="ENSCPVP00000001561.1"/>
    </source>
</evidence>